<name>A0A369LCK8_9ACTN</name>
<keyword evidence="5" id="KW-0249">Electron transport</keyword>
<dbReference type="Proteomes" id="UP000253975">
    <property type="component" value="Unassembled WGS sequence"/>
</dbReference>
<organism evidence="9 10">
    <name type="scientific">Slackia isoflavoniconvertens</name>
    <dbReference type="NCBI Taxonomy" id="572010"/>
    <lineage>
        <taxon>Bacteria</taxon>
        <taxon>Bacillati</taxon>
        <taxon>Actinomycetota</taxon>
        <taxon>Coriobacteriia</taxon>
        <taxon>Eggerthellales</taxon>
        <taxon>Eggerthellaceae</taxon>
        <taxon>Slackia</taxon>
    </lineage>
</organism>
<evidence type="ECO:0000256" key="4">
    <source>
        <dbReference type="ARBA" id="ARBA00022723"/>
    </source>
</evidence>
<feature type="transmembrane region" description="Helical" evidence="7">
    <location>
        <begin position="40"/>
        <end position="61"/>
    </location>
</feature>
<dbReference type="RefSeq" id="WP_114616115.1">
    <property type="nucleotide sequence ID" value="NZ_PPTO01000015.1"/>
</dbReference>
<dbReference type="InterPro" id="IPR012286">
    <property type="entry name" value="Tetrahaem_cytochrome"/>
</dbReference>
<dbReference type="SUPFAM" id="SSF48695">
    <property type="entry name" value="Multiheme cytochromes"/>
    <property type="match status" value="1"/>
</dbReference>
<dbReference type="EMBL" id="PPTO01000015">
    <property type="protein sequence ID" value="RDB56397.1"/>
    <property type="molecule type" value="Genomic_DNA"/>
</dbReference>
<evidence type="ECO:0000313" key="10">
    <source>
        <dbReference type="Proteomes" id="UP000253975"/>
    </source>
</evidence>
<keyword evidence="7" id="KW-0812">Transmembrane</keyword>
<keyword evidence="6" id="KW-0408">Iron</keyword>
<keyword evidence="2" id="KW-0813">Transport</keyword>
<comment type="caution">
    <text evidence="9">The sequence shown here is derived from an EMBL/GenBank/DDBJ whole genome shotgun (WGS) entry which is preliminary data.</text>
</comment>
<evidence type="ECO:0000256" key="3">
    <source>
        <dbReference type="ARBA" id="ARBA00022617"/>
    </source>
</evidence>
<proteinExistence type="predicted"/>
<feature type="domain" description="Tetrahaem cytochrome" evidence="8">
    <location>
        <begin position="162"/>
        <end position="219"/>
    </location>
</feature>
<evidence type="ECO:0000259" key="8">
    <source>
        <dbReference type="Pfam" id="PF14537"/>
    </source>
</evidence>
<keyword evidence="7" id="KW-1133">Transmembrane helix</keyword>
<protein>
    <submittedName>
        <fullName evidence="9">Salivary glue protein Sgs-3</fullName>
    </submittedName>
</protein>
<keyword evidence="4" id="KW-0479">Metal-binding</keyword>
<dbReference type="Gene3D" id="1.10.1130.10">
    <property type="entry name" value="Flavocytochrome C3, Chain A"/>
    <property type="match status" value="1"/>
</dbReference>
<dbReference type="GO" id="GO:0030313">
    <property type="term" value="C:cell envelope"/>
    <property type="evidence" value="ECO:0007669"/>
    <property type="project" value="UniProtKB-SubCell"/>
</dbReference>
<evidence type="ECO:0000256" key="7">
    <source>
        <dbReference type="SAM" id="Phobius"/>
    </source>
</evidence>
<evidence type="ECO:0000313" key="9">
    <source>
        <dbReference type="EMBL" id="RDB56397.1"/>
    </source>
</evidence>
<reference evidence="9 10" key="1">
    <citation type="journal article" date="2018" name="Elife">
        <title>Discovery and characterization of a prevalent human gut bacterial enzyme sufficient for the inactivation of a family of plant toxins.</title>
        <authorList>
            <person name="Koppel N."/>
            <person name="Bisanz J.E."/>
            <person name="Pandelia M.E."/>
            <person name="Turnbaugh P.J."/>
            <person name="Balskus E.P."/>
        </authorList>
    </citation>
    <scope>NUCLEOTIDE SEQUENCE [LARGE SCALE GENOMIC DNA]</scope>
    <source>
        <strain evidence="9 10">OB21 GAM31</strain>
    </source>
</reference>
<evidence type="ECO:0000256" key="6">
    <source>
        <dbReference type="ARBA" id="ARBA00023004"/>
    </source>
</evidence>
<dbReference type="GO" id="GO:0046872">
    <property type="term" value="F:metal ion binding"/>
    <property type="evidence" value="ECO:0007669"/>
    <property type="project" value="UniProtKB-KW"/>
</dbReference>
<accession>A0A369LCK8</accession>
<comment type="subcellular location">
    <subcellularLocation>
        <location evidence="1">Cell envelope</location>
    </subcellularLocation>
</comment>
<evidence type="ECO:0000256" key="1">
    <source>
        <dbReference type="ARBA" id="ARBA00004196"/>
    </source>
</evidence>
<sequence>MSEFEKAELESAEANAGDAAADAAAAESAAKAPMDKRKRLGITLGCVVAVLVLAGAGLTVWHEQPSFCAAICHDPMDPYLPTYEATPGESATDKWGNDVEDASSMLAAVHGEVGKTCMDCHVPQLGEQMTEGLEWVTGNYDSPLGERTATQLLEARGIENSDEFCMNDSCHPYTRDDLEKKTAWMGKINPHTPQHGEQKCTTCHKAHRTSVNYCTQCHTDAVVPDGWIDYTESKRLEESAATDAE</sequence>
<dbReference type="Pfam" id="PF14537">
    <property type="entry name" value="Cytochrom_c3_2"/>
    <property type="match status" value="1"/>
</dbReference>
<evidence type="ECO:0000256" key="5">
    <source>
        <dbReference type="ARBA" id="ARBA00022982"/>
    </source>
</evidence>
<keyword evidence="7" id="KW-0472">Membrane</keyword>
<keyword evidence="3" id="KW-0349">Heme</keyword>
<dbReference type="AlphaFoldDB" id="A0A369LCK8"/>
<dbReference type="InterPro" id="IPR036280">
    <property type="entry name" value="Multihaem_cyt_sf"/>
</dbReference>
<evidence type="ECO:0000256" key="2">
    <source>
        <dbReference type="ARBA" id="ARBA00022448"/>
    </source>
</evidence>
<gene>
    <name evidence="9" type="ORF">C1881_08580</name>
</gene>